<organism evidence="2 3">
    <name type="scientific">Thalassobius vesicularis</name>
    <dbReference type="NCBI Taxonomy" id="1294297"/>
    <lineage>
        <taxon>Bacteria</taxon>
        <taxon>Pseudomonadati</taxon>
        <taxon>Pseudomonadota</taxon>
        <taxon>Alphaproteobacteria</taxon>
        <taxon>Rhodobacterales</taxon>
        <taxon>Roseobacteraceae</taxon>
        <taxon>Thalassovita</taxon>
    </lineage>
</organism>
<dbReference type="EMBL" id="SSMD01000003">
    <property type="protein sequence ID" value="THD74880.1"/>
    <property type="molecule type" value="Genomic_DNA"/>
</dbReference>
<comment type="caution">
    <text evidence="2">The sequence shown here is derived from an EMBL/GenBank/DDBJ whole genome shotgun (WGS) entry which is preliminary data.</text>
</comment>
<evidence type="ECO:0000313" key="2">
    <source>
        <dbReference type="EMBL" id="THD74880.1"/>
    </source>
</evidence>
<reference evidence="2 3" key="1">
    <citation type="submission" date="2019-04" db="EMBL/GenBank/DDBJ databases">
        <title>Draft genome sequence of Youngimonas vesicularis.</title>
        <authorList>
            <person name="Hameed A."/>
        </authorList>
    </citation>
    <scope>NUCLEOTIDE SEQUENCE [LARGE SCALE GENOMIC DNA]</scope>
    <source>
        <strain evidence="2 3">CC-AMW-E</strain>
    </source>
</reference>
<gene>
    <name evidence="2" type="ORF">E7681_07945</name>
</gene>
<accession>A0A4S3M9Y6</accession>
<dbReference type="Proteomes" id="UP000306113">
    <property type="component" value="Unassembled WGS sequence"/>
</dbReference>
<feature type="signal peptide" evidence="1">
    <location>
        <begin position="1"/>
        <end position="20"/>
    </location>
</feature>
<sequence>MLFKLCLSSVGALVATGAMALDFASAPGWSFECEVAVVEREGYFPPRKTGAFRLLWPRESGSARLIGQSGTGYDLREMPGYSTPTAHGVAHFYALPQTAAFGVNGDVLRARMVSVRSDGFIALTEHMIEYGDMRAASAEGTCKIAPLKAEDL</sequence>
<protein>
    <submittedName>
        <fullName evidence="2">Uncharacterized protein</fullName>
    </submittedName>
</protein>
<proteinExistence type="predicted"/>
<dbReference type="RefSeq" id="WP_136338736.1">
    <property type="nucleotide sequence ID" value="NZ_SSMD01000003.1"/>
</dbReference>
<name>A0A4S3M9Y6_9RHOB</name>
<evidence type="ECO:0000313" key="3">
    <source>
        <dbReference type="Proteomes" id="UP000306113"/>
    </source>
</evidence>
<feature type="chain" id="PRO_5020974487" evidence="1">
    <location>
        <begin position="21"/>
        <end position="152"/>
    </location>
</feature>
<keyword evidence="3" id="KW-1185">Reference proteome</keyword>
<dbReference type="AlphaFoldDB" id="A0A4S3M9Y6"/>
<keyword evidence="1" id="KW-0732">Signal</keyword>
<evidence type="ECO:0000256" key="1">
    <source>
        <dbReference type="SAM" id="SignalP"/>
    </source>
</evidence>